<dbReference type="InterPro" id="IPR029033">
    <property type="entry name" value="His_PPase_superfam"/>
</dbReference>
<dbReference type="AlphaFoldDB" id="A0A1Y5T9U9"/>
<dbReference type="PANTHER" id="PTHR47623">
    <property type="entry name" value="OS09G0287300 PROTEIN"/>
    <property type="match status" value="1"/>
</dbReference>
<evidence type="ECO:0000313" key="2">
    <source>
        <dbReference type="Proteomes" id="UP000193870"/>
    </source>
</evidence>
<sequence length="168" mass="18694">MSRRLILTRHAKSAWDHPDLDDHDRPLTRRGERSATAIGRWLSENDHRPEVALLSTARRVVETWAGIGPRLCAAPNAVRDRALYHSSPETMLAALVGRPEACVILIAHNPGMATLAQRLVRTTPDRGEFAYFPTCATLILDFEVASWGDVAPREGHVVDFVVPRDLTD</sequence>
<dbReference type="PANTHER" id="PTHR47623:SF1">
    <property type="entry name" value="OS09G0287300 PROTEIN"/>
    <property type="match status" value="1"/>
</dbReference>
<dbReference type="EMBL" id="FWFV01000007">
    <property type="protein sequence ID" value="SLN55628.1"/>
    <property type="molecule type" value="Genomic_DNA"/>
</dbReference>
<reference evidence="1 2" key="1">
    <citation type="submission" date="2017-03" db="EMBL/GenBank/DDBJ databases">
        <authorList>
            <person name="Afonso C.L."/>
            <person name="Miller P.J."/>
            <person name="Scott M.A."/>
            <person name="Spackman E."/>
            <person name="Goraichik I."/>
            <person name="Dimitrov K.M."/>
            <person name="Suarez D.L."/>
            <person name="Swayne D.E."/>
        </authorList>
    </citation>
    <scope>NUCLEOTIDE SEQUENCE [LARGE SCALE GENOMIC DNA]</scope>
    <source>
        <strain evidence="1 2">CECT 7066</strain>
    </source>
</reference>
<dbReference type="SMART" id="SM00855">
    <property type="entry name" value="PGAM"/>
    <property type="match status" value="1"/>
</dbReference>
<gene>
    <name evidence="1" type="ORF">PAM7066_02662</name>
</gene>
<dbReference type="STRING" id="315423.SAMN04488020_107188"/>
<protein>
    <submittedName>
        <fullName evidence="1">Histidine phosphatase superfamily (Branch 1)</fullName>
    </submittedName>
</protein>
<dbReference type="Gene3D" id="3.40.50.1240">
    <property type="entry name" value="Phosphoglycerate mutase-like"/>
    <property type="match status" value="1"/>
</dbReference>
<dbReference type="SUPFAM" id="SSF53254">
    <property type="entry name" value="Phosphoglycerate mutase-like"/>
    <property type="match status" value="1"/>
</dbReference>
<evidence type="ECO:0000313" key="1">
    <source>
        <dbReference type="EMBL" id="SLN55628.1"/>
    </source>
</evidence>
<organism evidence="1 2">
    <name type="scientific">Palleronia marisminoris</name>
    <dbReference type="NCBI Taxonomy" id="315423"/>
    <lineage>
        <taxon>Bacteria</taxon>
        <taxon>Pseudomonadati</taxon>
        <taxon>Pseudomonadota</taxon>
        <taxon>Alphaproteobacteria</taxon>
        <taxon>Rhodobacterales</taxon>
        <taxon>Roseobacteraceae</taxon>
        <taxon>Palleronia</taxon>
    </lineage>
</organism>
<dbReference type="OrthoDB" id="9810154at2"/>
<proteinExistence type="predicted"/>
<name>A0A1Y5T9U9_9RHOB</name>
<dbReference type="RefSeq" id="WP_085854654.1">
    <property type="nucleotide sequence ID" value="NZ_FOPF01000007.1"/>
</dbReference>
<dbReference type="InterPro" id="IPR013078">
    <property type="entry name" value="His_Pase_superF_clade-1"/>
</dbReference>
<dbReference type="Proteomes" id="UP000193870">
    <property type="component" value="Unassembled WGS sequence"/>
</dbReference>
<accession>A0A1Y5T9U9</accession>
<keyword evidence="2" id="KW-1185">Reference proteome</keyword>
<dbReference type="Pfam" id="PF00300">
    <property type="entry name" value="His_Phos_1"/>
    <property type="match status" value="1"/>
</dbReference>